<proteinExistence type="predicted"/>
<sequence>MTPPSGPHQPPRTLSYARVSTLTQAETGFSLDAQRERARMYALAHNWPEPIHFSDDGVSGRRDTRPGLTALVDAVRPGDAILVKDVIRIGRGGAARTLNIIKTLEDKGGFLVFIDQGVTSNTPIGRMMMTLMAAFGELELERTREQSLAGRAQAARTGHWPSRNVPYGYRRNNERKLELDPATAPHARRALEVLAGRSLADAAKILNDEQVPASKAINGKGRWTTNMLHDMLHNTIYIGKAKLRTGSEQHEVPCPPLVDQDLWAQLHMRATSSGGTGQPSRYPLTGHLRCPHGAPYTGHTYRNSGPSGTVRPCYAVATTSKRLYPGCTCGQRAAHLLEAEVREALARILEDPNDPAAVQALSKPEAEIAPDPLDAPRAAIRDQLSNLAQLQVKGQIDYEDYVKLRTELKAQEAKLKPSKGPSPRAPIPAQRETAELVRAATPEELAQLLDLFSVKMVLHDRTRLEITSVTMLS</sequence>
<organism evidence="1 2">
    <name type="scientific">Deinococcus soli</name>
    <name type="common">ex Cha et al. 2016</name>
    <dbReference type="NCBI Taxonomy" id="1309411"/>
    <lineage>
        <taxon>Bacteria</taxon>
        <taxon>Thermotogati</taxon>
        <taxon>Deinococcota</taxon>
        <taxon>Deinococci</taxon>
        <taxon>Deinococcales</taxon>
        <taxon>Deinococcaceae</taxon>
        <taxon>Deinococcus</taxon>
    </lineage>
</organism>
<keyword evidence="2" id="KW-1185">Reference proteome</keyword>
<name>A0ACC6KM09_9DEIO</name>
<dbReference type="EMBL" id="JAVDTP010000014">
    <property type="protein sequence ID" value="MDR6753474.1"/>
    <property type="molecule type" value="Genomic_DNA"/>
</dbReference>
<protein>
    <submittedName>
        <fullName evidence="1">DNA invertase Pin-like site-specific DNA recombinase</fullName>
    </submittedName>
</protein>
<comment type="caution">
    <text evidence="1">The sequence shown here is derived from an EMBL/GenBank/DDBJ whole genome shotgun (WGS) entry which is preliminary data.</text>
</comment>
<evidence type="ECO:0000313" key="1">
    <source>
        <dbReference type="EMBL" id="MDR6753474.1"/>
    </source>
</evidence>
<reference evidence="1" key="1">
    <citation type="submission" date="2023-07" db="EMBL/GenBank/DDBJ databases">
        <title>Sorghum-associated microbial communities from plants grown in Nebraska, USA.</title>
        <authorList>
            <person name="Schachtman D."/>
        </authorList>
    </citation>
    <scope>NUCLEOTIDE SEQUENCE</scope>
    <source>
        <strain evidence="1">BE73</strain>
    </source>
</reference>
<dbReference type="Proteomes" id="UP001252370">
    <property type="component" value="Unassembled WGS sequence"/>
</dbReference>
<gene>
    <name evidence="1" type="ORF">J2Y01_003997</name>
</gene>
<evidence type="ECO:0000313" key="2">
    <source>
        <dbReference type="Proteomes" id="UP001252370"/>
    </source>
</evidence>
<accession>A0ACC6KM09</accession>